<protein>
    <submittedName>
        <fullName evidence="1">Ycf54-like protein</fullName>
    </submittedName>
</protein>
<evidence type="ECO:0000313" key="1">
    <source>
        <dbReference type="EMBL" id="KAH9716727.1"/>
    </source>
</evidence>
<organism evidence="1 2">
    <name type="scientific">Citrus sinensis</name>
    <name type="common">Sweet orange</name>
    <name type="synonym">Citrus aurantium var. sinensis</name>
    <dbReference type="NCBI Taxonomy" id="2711"/>
    <lineage>
        <taxon>Eukaryota</taxon>
        <taxon>Viridiplantae</taxon>
        <taxon>Streptophyta</taxon>
        <taxon>Embryophyta</taxon>
        <taxon>Tracheophyta</taxon>
        <taxon>Spermatophyta</taxon>
        <taxon>Magnoliopsida</taxon>
        <taxon>eudicotyledons</taxon>
        <taxon>Gunneridae</taxon>
        <taxon>Pentapetalae</taxon>
        <taxon>rosids</taxon>
        <taxon>malvids</taxon>
        <taxon>Sapindales</taxon>
        <taxon>Rutaceae</taxon>
        <taxon>Aurantioideae</taxon>
        <taxon>Citrus</taxon>
    </lineage>
</organism>
<accession>A0ACB8JFZ0</accession>
<dbReference type="Proteomes" id="UP000829398">
    <property type="component" value="Chromosome 7"/>
</dbReference>
<dbReference type="EMBL" id="CM039176">
    <property type="protein sequence ID" value="KAH9716727.1"/>
    <property type="molecule type" value="Genomic_DNA"/>
</dbReference>
<evidence type="ECO:0000313" key="2">
    <source>
        <dbReference type="Proteomes" id="UP000829398"/>
    </source>
</evidence>
<proteinExistence type="predicted"/>
<comment type="caution">
    <text evidence="1">The sequence shown here is derived from an EMBL/GenBank/DDBJ whole genome shotgun (WGS) entry which is preliminary data.</text>
</comment>
<reference evidence="2" key="1">
    <citation type="journal article" date="2023" name="Hortic. Res.">
        <title>A chromosome-level phased genome enabling allele-level studies in sweet orange: a case study on citrus Huanglongbing tolerance.</title>
        <authorList>
            <person name="Wu B."/>
            <person name="Yu Q."/>
            <person name="Deng Z."/>
            <person name="Duan Y."/>
            <person name="Luo F."/>
            <person name="Gmitter F. Jr."/>
        </authorList>
    </citation>
    <scope>NUCLEOTIDE SEQUENCE [LARGE SCALE GENOMIC DNA]</scope>
    <source>
        <strain evidence="2">cv. Valencia</strain>
    </source>
</reference>
<keyword evidence="2" id="KW-1185">Reference proteome</keyword>
<gene>
    <name evidence="1" type="ORF">KPL71_021559</name>
</gene>
<sequence>MSTSASLSVTAGMPISTQHGSAGRGRAIVLSLPSNHTLPQGLGLVSAHSNLKGRRGSFKTAVASVDSNQISSSSVPPEKFMLDEEEHFQELLFERLRNYGERSKEQDFWLVIEPKFLDKFPNITKRLRRPAVALVSTNGPWITFMKLRLDRVLSDSYEAGSLEEALASNPATLKFEKQEKWVAPYPKYEFGWWEAFLPTGSKGSKV</sequence>
<name>A0ACB8JFZ0_CITSI</name>